<dbReference type="EMBL" id="CAAALY010105078">
    <property type="protein sequence ID" value="VEL29661.1"/>
    <property type="molecule type" value="Genomic_DNA"/>
</dbReference>
<proteinExistence type="predicted"/>
<dbReference type="AlphaFoldDB" id="A0A448X6Z7"/>
<name>A0A448X6Z7_9PLAT</name>
<accession>A0A448X6Z7</accession>
<feature type="compositionally biased region" description="Low complexity" evidence="1">
    <location>
        <begin position="141"/>
        <end position="151"/>
    </location>
</feature>
<comment type="caution">
    <text evidence="2">The sequence shown here is derived from an EMBL/GenBank/DDBJ whole genome shotgun (WGS) entry which is preliminary data.</text>
</comment>
<keyword evidence="3" id="KW-1185">Reference proteome</keyword>
<dbReference type="Proteomes" id="UP000784294">
    <property type="component" value="Unassembled WGS sequence"/>
</dbReference>
<evidence type="ECO:0000256" key="1">
    <source>
        <dbReference type="SAM" id="MobiDB-lite"/>
    </source>
</evidence>
<evidence type="ECO:0000313" key="2">
    <source>
        <dbReference type="EMBL" id="VEL29661.1"/>
    </source>
</evidence>
<organism evidence="2 3">
    <name type="scientific">Protopolystoma xenopodis</name>
    <dbReference type="NCBI Taxonomy" id="117903"/>
    <lineage>
        <taxon>Eukaryota</taxon>
        <taxon>Metazoa</taxon>
        <taxon>Spiralia</taxon>
        <taxon>Lophotrochozoa</taxon>
        <taxon>Platyhelminthes</taxon>
        <taxon>Monogenea</taxon>
        <taxon>Polyopisthocotylea</taxon>
        <taxon>Polystomatidea</taxon>
        <taxon>Polystomatidae</taxon>
        <taxon>Protopolystoma</taxon>
    </lineage>
</organism>
<reference evidence="2" key="1">
    <citation type="submission" date="2018-11" db="EMBL/GenBank/DDBJ databases">
        <authorList>
            <consortium name="Pathogen Informatics"/>
        </authorList>
    </citation>
    <scope>NUCLEOTIDE SEQUENCE</scope>
</reference>
<gene>
    <name evidence="2" type="ORF">PXEA_LOCUS23101</name>
</gene>
<protein>
    <submittedName>
        <fullName evidence="2">Uncharacterized protein</fullName>
    </submittedName>
</protein>
<feature type="region of interest" description="Disordered" evidence="1">
    <location>
        <begin position="45"/>
        <end position="79"/>
    </location>
</feature>
<evidence type="ECO:0000313" key="3">
    <source>
        <dbReference type="Proteomes" id="UP000784294"/>
    </source>
</evidence>
<feature type="region of interest" description="Disordered" evidence="1">
    <location>
        <begin position="101"/>
        <end position="165"/>
    </location>
</feature>
<sequence>MYDQLRLEQRIAIEAPEIPSSNPNLSVSVHAEVALPSAGAVERPVSLGTMPYQPPSPVDSLSPPGLDDSTDPKDLLGPSWRHGDVDFDFSSRCLAALDGVHAPETDSNSSGPGKLFEESEKPGSPVDGRLVVGADPSCMLGEGSSQSVSVSETKEEESPHRHTVSKALKLLF</sequence>